<reference evidence="1" key="1">
    <citation type="journal article" date="2019" name="bioRxiv">
        <title>The Genome of the Zebra Mussel, Dreissena polymorpha: A Resource for Invasive Species Research.</title>
        <authorList>
            <person name="McCartney M.A."/>
            <person name="Auch B."/>
            <person name="Kono T."/>
            <person name="Mallez S."/>
            <person name="Zhang Y."/>
            <person name="Obille A."/>
            <person name="Becker A."/>
            <person name="Abrahante J.E."/>
            <person name="Garbe J."/>
            <person name="Badalamenti J.P."/>
            <person name="Herman A."/>
            <person name="Mangelson H."/>
            <person name="Liachko I."/>
            <person name="Sullivan S."/>
            <person name="Sone E.D."/>
            <person name="Koren S."/>
            <person name="Silverstein K.A.T."/>
            <person name="Beckman K.B."/>
            <person name="Gohl D.M."/>
        </authorList>
    </citation>
    <scope>NUCLEOTIDE SEQUENCE</scope>
    <source>
        <strain evidence="1">Duluth1</strain>
        <tissue evidence="1">Whole animal</tissue>
    </source>
</reference>
<gene>
    <name evidence="1" type="ORF">DPMN_144773</name>
</gene>
<dbReference type="Proteomes" id="UP000828390">
    <property type="component" value="Unassembled WGS sequence"/>
</dbReference>
<dbReference type="EMBL" id="JAIWYP010000007">
    <property type="protein sequence ID" value="KAH3791290.1"/>
    <property type="molecule type" value="Genomic_DNA"/>
</dbReference>
<evidence type="ECO:0000313" key="1">
    <source>
        <dbReference type="EMBL" id="KAH3791290.1"/>
    </source>
</evidence>
<proteinExistence type="predicted"/>
<protein>
    <submittedName>
        <fullName evidence="1">Uncharacterized protein</fullName>
    </submittedName>
</protein>
<reference evidence="1" key="2">
    <citation type="submission" date="2020-11" db="EMBL/GenBank/DDBJ databases">
        <authorList>
            <person name="McCartney M.A."/>
            <person name="Auch B."/>
            <person name="Kono T."/>
            <person name="Mallez S."/>
            <person name="Becker A."/>
            <person name="Gohl D.M."/>
            <person name="Silverstein K.A.T."/>
            <person name="Koren S."/>
            <person name="Bechman K.B."/>
            <person name="Herman A."/>
            <person name="Abrahante J.E."/>
            <person name="Garbe J."/>
        </authorList>
    </citation>
    <scope>NUCLEOTIDE SEQUENCE</scope>
    <source>
        <strain evidence="1">Duluth1</strain>
        <tissue evidence="1">Whole animal</tissue>
    </source>
</reference>
<evidence type="ECO:0000313" key="2">
    <source>
        <dbReference type="Proteomes" id="UP000828390"/>
    </source>
</evidence>
<accession>A0A9D4F2R3</accession>
<sequence>MKLNERPRPSLSGSAITVTEQLARKCYLGRIGKMSCADIRFPIGSTTLSVFQSLESTNKPSPSQWKAPRT</sequence>
<organism evidence="1 2">
    <name type="scientific">Dreissena polymorpha</name>
    <name type="common">Zebra mussel</name>
    <name type="synonym">Mytilus polymorpha</name>
    <dbReference type="NCBI Taxonomy" id="45954"/>
    <lineage>
        <taxon>Eukaryota</taxon>
        <taxon>Metazoa</taxon>
        <taxon>Spiralia</taxon>
        <taxon>Lophotrochozoa</taxon>
        <taxon>Mollusca</taxon>
        <taxon>Bivalvia</taxon>
        <taxon>Autobranchia</taxon>
        <taxon>Heteroconchia</taxon>
        <taxon>Euheterodonta</taxon>
        <taxon>Imparidentia</taxon>
        <taxon>Neoheterodontei</taxon>
        <taxon>Myida</taxon>
        <taxon>Dreissenoidea</taxon>
        <taxon>Dreissenidae</taxon>
        <taxon>Dreissena</taxon>
    </lineage>
</organism>
<name>A0A9D4F2R3_DREPO</name>
<dbReference type="AlphaFoldDB" id="A0A9D4F2R3"/>
<keyword evidence="2" id="KW-1185">Reference proteome</keyword>
<comment type="caution">
    <text evidence="1">The sequence shown here is derived from an EMBL/GenBank/DDBJ whole genome shotgun (WGS) entry which is preliminary data.</text>
</comment>